<proteinExistence type="predicted"/>
<sequence length="175" mass="19471">MYCTPVHLADAKLTRELAQVATPEHSRVLSDALMEATLRGEDRTAFDPAEVAIADDALVHIVQAIADAGSVIDGYLRGRKPVPYRVPLDPVPTIVTVWARWIARYLLHKDRTNTSERDDPVVRDYREALRFLQLVADGKFSLGADDPLPPAGAGMPEFCASERQFTMHKLRDYGT</sequence>
<gene>
    <name evidence="1" type="ORF">GCM10011394_17480</name>
</gene>
<reference evidence="2" key="1">
    <citation type="journal article" date="2019" name="Int. J. Syst. Evol. Microbiol.">
        <title>The Global Catalogue of Microorganisms (GCM) 10K type strain sequencing project: providing services to taxonomists for standard genome sequencing and annotation.</title>
        <authorList>
            <consortium name="The Broad Institute Genomics Platform"/>
            <consortium name="The Broad Institute Genome Sequencing Center for Infectious Disease"/>
            <person name="Wu L."/>
            <person name="Ma J."/>
        </authorList>
    </citation>
    <scope>NUCLEOTIDE SEQUENCE [LARGE SCALE GENOMIC DNA]</scope>
    <source>
        <strain evidence="2">CGMCC 1.8985</strain>
    </source>
</reference>
<protein>
    <recommendedName>
        <fullName evidence="3">DUF1320 domain-containing protein</fullName>
    </recommendedName>
</protein>
<dbReference type="Pfam" id="PF07030">
    <property type="entry name" value="Phage_Mu_Gp36"/>
    <property type="match status" value="1"/>
</dbReference>
<organism evidence="1 2">
    <name type="scientific">Luteimonas terricola</name>
    <dbReference type="NCBI Taxonomy" id="645597"/>
    <lineage>
        <taxon>Bacteria</taxon>
        <taxon>Pseudomonadati</taxon>
        <taxon>Pseudomonadota</taxon>
        <taxon>Gammaproteobacteria</taxon>
        <taxon>Lysobacterales</taxon>
        <taxon>Lysobacteraceae</taxon>
        <taxon>Luteimonas</taxon>
    </lineage>
</organism>
<dbReference type="InterPro" id="IPR009752">
    <property type="entry name" value="Phage_Mu_GpJ"/>
</dbReference>
<keyword evidence="2" id="KW-1185">Reference proteome</keyword>
<dbReference type="Proteomes" id="UP000599009">
    <property type="component" value="Unassembled WGS sequence"/>
</dbReference>
<evidence type="ECO:0000313" key="2">
    <source>
        <dbReference type="Proteomes" id="UP000599009"/>
    </source>
</evidence>
<comment type="caution">
    <text evidence="1">The sequence shown here is derived from an EMBL/GenBank/DDBJ whole genome shotgun (WGS) entry which is preliminary data.</text>
</comment>
<dbReference type="RefSeq" id="WP_132984706.1">
    <property type="nucleotide sequence ID" value="NZ_BMME01000001.1"/>
</dbReference>
<accession>A0ABQ2EE45</accession>
<name>A0ABQ2EE45_9GAMM</name>
<evidence type="ECO:0008006" key="3">
    <source>
        <dbReference type="Google" id="ProtNLM"/>
    </source>
</evidence>
<evidence type="ECO:0000313" key="1">
    <source>
        <dbReference type="EMBL" id="GGK08597.1"/>
    </source>
</evidence>
<dbReference type="EMBL" id="BMME01000001">
    <property type="protein sequence ID" value="GGK08597.1"/>
    <property type="molecule type" value="Genomic_DNA"/>
</dbReference>